<dbReference type="InterPro" id="IPR002347">
    <property type="entry name" value="SDR_fam"/>
</dbReference>
<keyword evidence="2" id="KW-0560">Oxidoreductase</keyword>
<organism evidence="4 5">
    <name type="scientific">Periophthalmus magnuspinnatus</name>
    <dbReference type="NCBI Taxonomy" id="409849"/>
    <lineage>
        <taxon>Eukaryota</taxon>
        <taxon>Metazoa</taxon>
        <taxon>Chordata</taxon>
        <taxon>Craniata</taxon>
        <taxon>Vertebrata</taxon>
        <taxon>Euteleostomi</taxon>
        <taxon>Actinopterygii</taxon>
        <taxon>Neopterygii</taxon>
        <taxon>Teleostei</taxon>
        <taxon>Neoteleostei</taxon>
        <taxon>Acanthomorphata</taxon>
        <taxon>Gobiaria</taxon>
        <taxon>Gobiiformes</taxon>
        <taxon>Gobioidei</taxon>
        <taxon>Gobiidae</taxon>
        <taxon>Oxudercinae</taxon>
        <taxon>Periophthalmus</taxon>
    </lineage>
</organism>
<keyword evidence="5" id="KW-1185">Reference proteome</keyword>
<dbReference type="GO" id="GO:0016491">
    <property type="term" value="F:oxidoreductase activity"/>
    <property type="evidence" value="ECO:0007669"/>
    <property type="project" value="UniProtKB-KW"/>
</dbReference>
<dbReference type="SUPFAM" id="SSF51735">
    <property type="entry name" value="NAD(P)-binding Rossmann-fold domains"/>
    <property type="match status" value="1"/>
</dbReference>
<accession>A0A3B4A5N8</accession>
<dbReference type="Ensembl" id="ENSPMGT00000013210.1">
    <property type="protein sequence ID" value="ENSPMGP00000012377.1"/>
    <property type="gene ID" value="ENSPMGG00000009924.1"/>
</dbReference>
<evidence type="ECO:0000313" key="4">
    <source>
        <dbReference type="Ensembl" id="ENSPMGP00000012377.1"/>
    </source>
</evidence>
<dbReference type="PRINTS" id="PR00081">
    <property type="entry name" value="GDHRDH"/>
</dbReference>
<dbReference type="Pfam" id="PF00106">
    <property type="entry name" value="adh_short"/>
    <property type="match status" value="1"/>
</dbReference>
<feature type="compositionally biased region" description="Basic and acidic residues" evidence="3">
    <location>
        <begin position="10"/>
        <end position="27"/>
    </location>
</feature>
<proteinExistence type="inferred from homology"/>
<evidence type="ECO:0000256" key="2">
    <source>
        <dbReference type="ARBA" id="ARBA00023002"/>
    </source>
</evidence>
<evidence type="ECO:0000313" key="5">
    <source>
        <dbReference type="Proteomes" id="UP000261520"/>
    </source>
</evidence>
<evidence type="ECO:0000256" key="3">
    <source>
        <dbReference type="SAM" id="MobiDB-lite"/>
    </source>
</evidence>
<comment type="similarity">
    <text evidence="1">Belongs to the short-chain dehydrogenases/reductases (SDR) family.</text>
</comment>
<dbReference type="PANTHER" id="PTHR43157:SF51">
    <property type="entry name" value="DEHYDROGENASE_REDUCTASE (SDR FAMILY) MEMBER 13-LIKE 1"/>
    <property type="match status" value="1"/>
</dbReference>
<name>A0A3B4A5N8_9GOBI</name>
<protein>
    <submittedName>
        <fullName evidence="4">Uncharacterized protein</fullName>
    </submittedName>
</protein>
<dbReference type="Gene3D" id="3.40.50.720">
    <property type="entry name" value="NAD(P)-binding Rossmann-like Domain"/>
    <property type="match status" value="1"/>
</dbReference>
<reference evidence="4" key="1">
    <citation type="submission" date="2025-08" db="UniProtKB">
        <authorList>
            <consortium name="Ensembl"/>
        </authorList>
    </citation>
    <scope>IDENTIFICATION</scope>
</reference>
<dbReference type="AlphaFoldDB" id="A0A3B4A5N8"/>
<feature type="region of interest" description="Disordered" evidence="3">
    <location>
        <begin position="1"/>
        <end position="37"/>
    </location>
</feature>
<reference evidence="4" key="2">
    <citation type="submission" date="2025-09" db="UniProtKB">
        <authorList>
            <consortium name="Ensembl"/>
        </authorList>
    </citation>
    <scope>IDENTIFICATION</scope>
</reference>
<dbReference type="Proteomes" id="UP000261520">
    <property type="component" value="Unplaced"/>
</dbReference>
<dbReference type="PANTHER" id="PTHR43157">
    <property type="entry name" value="PHOSPHATIDYLINOSITOL-GLYCAN BIOSYNTHESIS CLASS F PROTEIN-RELATED"/>
    <property type="match status" value="1"/>
</dbReference>
<sequence length="290" mass="31816">MRSTCFGPKCADRPKNKSKRPREDAAEAAKSVSESNTGIGKRTAVDLAKRGARVIMACRSRERGEAAMLDVKTESGSSDVVFMPLDLASLKSVRSFAENFLKSESRLDILINNAGQISVQRSLLYCFSGKHILPSSAPSRVVTVSSVAHNFGHIDFDCLNKHKTLGLGSTMNKYSASKLCNVLFTHELNKRLQGTNVSCFSLHPGAISSEFDRNVNRTLVMLITPLSLFFFKTPEQGCQTTLHCALQPGLEPLSGRYFSNCTVRNLFAKARDDAAAKKLWELSESMSGLQ</sequence>
<evidence type="ECO:0000256" key="1">
    <source>
        <dbReference type="ARBA" id="ARBA00006484"/>
    </source>
</evidence>
<dbReference type="InterPro" id="IPR036291">
    <property type="entry name" value="NAD(P)-bd_dom_sf"/>
</dbReference>